<evidence type="ECO:0000313" key="2">
    <source>
        <dbReference type="Proteomes" id="UP001065549"/>
    </source>
</evidence>
<accession>A0A9J6QYI0</accession>
<dbReference type="RefSeq" id="WP_269478770.1">
    <property type="nucleotide sequence ID" value="NZ_JAOSHN010000010.1"/>
</dbReference>
<protein>
    <submittedName>
        <fullName evidence="1">Uncharacterized protein</fullName>
    </submittedName>
</protein>
<sequence length="49" mass="5331">MGLRTAAEPVPAGERIFMLASDFKAMDDGFTPVKVHHFVKNEKGGGQIE</sequence>
<comment type="caution">
    <text evidence="1">The sequence shown here is derived from an EMBL/GenBank/DDBJ whole genome shotgun (WGS) entry which is preliminary data.</text>
</comment>
<gene>
    <name evidence="1" type="ORF">OBO34_19595</name>
</gene>
<keyword evidence="2" id="KW-1185">Reference proteome</keyword>
<evidence type="ECO:0000313" key="1">
    <source>
        <dbReference type="EMBL" id="MCU7380520.1"/>
    </source>
</evidence>
<dbReference type="EMBL" id="JAOSHN010000010">
    <property type="protein sequence ID" value="MCU7380520.1"/>
    <property type="molecule type" value="Genomic_DNA"/>
</dbReference>
<name>A0A9J6QYI0_9FIRM</name>
<reference evidence="1" key="1">
    <citation type="submission" date="2022-09" db="EMBL/GenBank/DDBJ databases">
        <title>Culturomic study of gut microbiota in children with autism spectrum disorder.</title>
        <authorList>
            <person name="Efimov B.A."/>
            <person name="Chaplin A.V."/>
            <person name="Sokolova S.R."/>
            <person name="Pikina A.P."/>
            <person name="Korzhanova M."/>
            <person name="Belova V."/>
            <person name="Korostin D."/>
        </authorList>
    </citation>
    <scope>NUCLEOTIDE SEQUENCE</scope>
    <source>
        <strain evidence="1">ASD5510</strain>
    </source>
</reference>
<organism evidence="1 2">
    <name type="scientific">Hominibacterium faecale</name>
    <dbReference type="NCBI Taxonomy" id="2839743"/>
    <lineage>
        <taxon>Bacteria</taxon>
        <taxon>Bacillati</taxon>
        <taxon>Bacillota</taxon>
        <taxon>Clostridia</taxon>
        <taxon>Peptostreptococcales</taxon>
        <taxon>Anaerovoracaceae</taxon>
        <taxon>Hominibacterium</taxon>
    </lineage>
</organism>
<proteinExistence type="predicted"/>
<dbReference type="AlphaFoldDB" id="A0A9J6QYI0"/>
<dbReference type="Proteomes" id="UP001065549">
    <property type="component" value="Unassembled WGS sequence"/>
</dbReference>